<dbReference type="InterPro" id="IPR025110">
    <property type="entry name" value="AMP-bd_C"/>
</dbReference>
<dbReference type="InterPro" id="IPR020845">
    <property type="entry name" value="AMP-binding_CS"/>
</dbReference>
<dbReference type="InterPro" id="IPR042099">
    <property type="entry name" value="ANL_N_sf"/>
</dbReference>
<feature type="domain" description="Carrier" evidence="4">
    <location>
        <begin position="867"/>
        <end position="941"/>
    </location>
</feature>
<dbReference type="SUPFAM" id="SSF47336">
    <property type="entry name" value="ACP-like"/>
    <property type="match status" value="1"/>
</dbReference>
<dbReference type="Pfam" id="PF00550">
    <property type="entry name" value="PP-binding"/>
    <property type="match status" value="1"/>
</dbReference>
<dbReference type="PANTHER" id="PTHR45527:SF1">
    <property type="entry name" value="FATTY ACID SYNTHASE"/>
    <property type="match status" value="1"/>
</dbReference>
<reference evidence="6" key="1">
    <citation type="submission" date="2023-07" db="EMBL/GenBank/DDBJ databases">
        <title>30 novel species of actinomycetes from the DSMZ collection.</title>
        <authorList>
            <person name="Nouioui I."/>
        </authorList>
    </citation>
    <scope>NUCLEOTIDE SEQUENCE [LARGE SCALE GENOMIC DNA]</scope>
    <source>
        <strain evidence="6">DSM 44938</strain>
    </source>
</reference>
<protein>
    <submittedName>
        <fullName evidence="5">Non-ribosomal peptide synthetase</fullName>
    </submittedName>
</protein>
<dbReference type="Pfam" id="PF00501">
    <property type="entry name" value="AMP-binding"/>
    <property type="match status" value="1"/>
</dbReference>
<dbReference type="RefSeq" id="WP_311705041.1">
    <property type="nucleotide sequence ID" value="NZ_JAVREL010000007.1"/>
</dbReference>
<gene>
    <name evidence="5" type="ORF">RM590_15035</name>
</gene>
<accession>A0ABU2MQY0</accession>
<dbReference type="InterPro" id="IPR010071">
    <property type="entry name" value="AA_adenyl_dom"/>
</dbReference>
<keyword evidence="2" id="KW-0597">Phosphoprotein</keyword>
<dbReference type="EMBL" id="JAVREL010000007">
    <property type="protein sequence ID" value="MDT0343920.1"/>
    <property type="molecule type" value="Genomic_DNA"/>
</dbReference>
<dbReference type="SUPFAM" id="SSF56801">
    <property type="entry name" value="Acetyl-CoA synthetase-like"/>
    <property type="match status" value="1"/>
</dbReference>
<evidence type="ECO:0000256" key="1">
    <source>
        <dbReference type="ARBA" id="ARBA00022450"/>
    </source>
</evidence>
<dbReference type="InterPro" id="IPR036736">
    <property type="entry name" value="ACP-like_sf"/>
</dbReference>
<dbReference type="NCBIfam" id="TIGR01733">
    <property type="entry name" value="AA-adenyl-dom"/>
    <property type="match status" value="1"/>
</dbReference>
<feature type="region of interest" description="Disordered" evidence="3">
    <location>
        <begin position="847"/>
        <end position="870"/>
    </location>
</feature>
<evidence type="ECO:0000256" key="3">
    <source>
        <dbReference type="SAM" id="MobiDB-lite"/>
    </source>
</evidence>
<dbReference type="InterPro" id="IPR006162">
    <property type="entry name" value="Ppantetheine_attach_site"/>
</dbReference>
<evidence type="ECO:0000313" key="6">
    <source>
        <dbReference type="Proteomes" id="UP001183246"/>
    </source>
</evidence>
<evidence type="ECO:0000259" key="4">
    <source>
        <dbReference type="PROSITE" id="PS50075"/>
    </source>
</evidence>
<dbReference type="Gene3D" id="3.30.300.30">
    <property type="match status" value="1"/>
</dbReference>
<organism evidence="5 6">
    <name type="scientific">Streptomyces litchfieldiae</name>
    <dbReference type="NCBI Taxonomy" id="3075543"/>
    <lineage>
        <taxon>Bacteria</taxon>
        <taxon>Bacillati</taxon>
        <taxon>Actinomycetota</taxon>
        <taxon>Actinomycetes</taxon>
        <taxon>Kitasatosporales</taxon>
        <taxon>Streptomycetaceae</taxon>
        <taxon>Streptomyces</taxon>
    </lineage>
</organism>
<name>A0ABU2MQY0_9ACTN</name>
<dbReference type="PROSITE" id="PS00012">
    <property type="entry name" value="PHOSPHOPANTETHEINE"/>
    <property type="match status" value="1"/>
</dbReference>
<dbReference type="Gene3D" id="3.40.50.12780">
    <property type="entry name" value="N-terminal domain of ligase-like"/>
    <property type="match status" value="1"/>
</dbReference>
<dbReference type="PROSITE" id="PS50075">
    <property type="entry name" value="CARRIER"/>
    <property type="match status" value="1"/>
</dbReference>
<comment type="caution">
    <text evidence="5">The sequence shown here is derived from an EMBL/GenBank/DDBJ whole genome shotgun (WGS) entry which is preliminary data.</text>
</comment>
<dbReference type="PROSITE" id="PS00455">
    <property type="entry name" value="AMP_BINDING"/>
    <property type="match status" value="1"/>
</dbReference>
<proteinExistence type="predicted"/>
<dbReference type="Pfam" id="PF13193">
    <property type="entry name" value="AMP-binding_C"/>
    <property type="match status" value="1"/>
</dbReference>
<dbReference type="InterPro" id="IPR000873">
    <property type="entry name" value="AMP-dep_synth/lig_dom"/>
</dbReference>
<evidence type="ECO:0000256" key="2">
    <source>
        <dbReference type="ARBA" id="ARBA00022553"/>
    </source>
</evidence>
<dbReference type="PANTHER" id="PTHR45527">
    <property type="entry name" value="NONRIBOSOMAL PEPTIDE SYNTHETASE"/>
    <property type="match status" value="1"/>
</dbReference>
<keyword evidence="6" id="KW-1185">Reference proteome</keyword>
<evidence type="ECO:0000313" key="5">
    <source>
        <dbReference type="EMBL" id="MDT0343920.1"/>
    </source>
</evidence>
<dbReference type="InterPro" id="IPR009081">
    <property type="entry name" value="PP-bd_ACP"/>
</dbReference>
<dbReference type="Gene3D" id="1.10.1200.10">
    <property type="entry name" value="ACP-like"/>
    <property type="match status" value="1"/>
</dbReference>
<dbReference type="InterPro" id="IPR045851">
    <property type="entry name" value="AMP-bd_C_sf"/>
</dbReference>
<keyword evidence="1" id="KW-0596">Phosphopantetheine</keyword>
<dbReference type="Proteomes" id="UP001183246">
    <property type="component" value="Unassembled WGS sequence"/>
</dbReference>
<sequence>MKTQQFFARPEFLKRPERASHSLATGIPGGGELQRLADTATWEERLDVPRGHPRARARRARELRRALPADGPAARVVVLRYADGTADLLLVAHRARLERSAMIRMARALTGAEPGGMPTPAPPPAVAAGGPVPPDSAEPALAFGLPGLASAGRYGQVVLPGLDGMAPDPVLLVAAVAVVHHRYQMGETAPIGLVDCDRETLGVVAPDIAGDHTIAVVRKAVATQLANEPPEAAALPSLGVVFARRAPGVRYQPAMAPVFRMTLCWEIRPDGGSVARCHYDEAFLSPAIAAEFARCVSRVARQMLERPDSMAVADLELMTDDRTALVLAAGRTPRPAAEADTFTAYPNIHEAFETIARRQPHASACSENGVRLTYRDLYLRSERLAAGLASLGARPGARVGVCLDRGIDLVTVLLAVLRTGAAYVPMDVRAPADRLAFTATDAGVIAVITDLAEFPALVGAPVVSPSELAPATGAGPDIVGTAARPGDTAYVIYTSGSTGRPKGVLIPHRNVLALLAATAPEMNLAPTDVWTQFHSGAFDFSVWEIWGCLLTGGHLVCVPHWVSRSPEEFRALLVSHRVTVLSQTPSAFAQLDAADAEAGGEQGELAVRLVVFGGEPLVVAGLGDWLDRHRYSRCRLVNMYGITETTVHVTAQTITPAEIARRSRSVGAALPGWAVSVRDERGRPLPFGARGEICVAGAGVADGYLNRDELTAERFVPDAFGQEVLYRSGDSGRLLPDGRLQHLGRLDNQVQLRGFRIELDEIRSVLQEIPGISAAVVVLAAGPGGDPALARLDAYVTGGGYTTAEIRGLVARKLPDHMVPSTVTRLDELPMTPNGKVDIAGLPAPVSAAREHPPGLGDRPGSRPGEEQPTDAAAVMVRIWSSLFETAVTPEDDFFELGGNSLLAARVSAALRAAGLPAFSVRDLYRHPTIAALVTLVPRGAAGK</sequence>